<evidence type="ECO:0000256" key="1">
    <source>
        <dbReference type="SAM" id="Phobius"/>
    </source>
</evidence>
<gene>
    <name evidence="3" type="ORF">GNF76_29105</name>
</gene>
<dbReference type="PANTHER" id="PTHR22550">
    <property type="entry name" value="SPORE GERMINATION PROTEIN"/>
    <property type="match status" value="1"/>
</dbReference>
<dbReference type="EMBL" id="WNNK01000056">
    <property type="protein sequence ID" value="MUF08393.1"/>
    <property type="molecule type" value="Genomic_DNA"/>
</dbReference>
<dbReference type="SMART" id="SM00327">
    <property type="entry name" value="VWA"/>
    <property type="match status" value="1"/>
</dbReference>
<comment type="caution">
    <text evidence="3">The sequence shown here is derived from an EMBL/GenBank/DDBJ whole genome shotgun (WGS) entry which is preliminary data.</text>
</comment>
<dbReference type="CDD" id="cd01467">
    <property type="entry name" value="vWA_BatA_type"/>
    <property type="match status" value="1"/>
</dbReference>
<dbReference type="OrthoDB" id="6206554at2"/>
<keyword evidence="1" id="KW-0472">Membrane</keyword>
<keyword evidence="1" id="KW-1133">Transmembrane helix</keyword>
<dbReference type="InterPro" id="IPR036465">
    <property type="entry name" value="vWFA_dom_sf"/>
</dbReference>
<organism evidence="3 4">
    <name type="scientific">Pseudomonas spelaei</name>
    <dbReference type="NCBI Taxonomy" id="1055469"/>
    <lineage>
        <taxon>Bacteria</taxon>
        <taxon>Pseudomonadati</taxon>
        <taxon>Pseudomonadota</taxon>
        <taxon>Gammaproteobacteria</taxon>
        <taxon>Pseudomonadales</taxon>
        <taxon>Pseudomonadaceae</taxon>
        <taxon>Pseudomonas</taxon>
    </lineage>
</organism>
<dbReference type="InterPro" id="IPR002035">
    <property type="entry name" value="VWF_A"/>
</dbReference>
<dbReference type="Proteomes" id="UP000438196">
    <property type="component" value="Unassembled WGS sequence"/>
</dbReference>
<keyword evidence="4" id="KW-1185">Reference proteome</keyword>
<evidence type="ECO:0000313" key="4">
    <source>
        <dbReference type="Proteomes" id="UP000438196"/>
    </source>
</evidence>
<dbReference type="PROSITE" id="PS50234">
    <property type="entry name" value="VWFA"/>
    <property type="match status" value="1"/>
</dbReference>
<dbReference type="Gene3D" id="3.40.50.410">
    <property type="entry name" value="von Willebrand factor, type A domain"/>
    <property type="match status" value="1"/>
</dbReference>
<proteinExistence type="predicted"/>
<protein>
    <submittedName>
        <fullName evidence="3">VWA domain-containing protein</fullName>
    </submittedName>
</protein>
<evidence type="ECO:0000259" key="2">
    <source>
        <dbReference type="PROSITE" id="PS50234"/>
    </source>
</evidence>
<evidence type="ECO:0000313" key="3">
    <source>
        <dbReference type="EMBL" id="MUF08393.1"/>
    </source>
</evidence>
<dbReference type="PANTHER" id="PTHR22550:SF18">
    <property type="entry name" value="VWFA DOMAIN-CONTAINING PROTEIN"/>
    <property type="match status" value="1"/>
</dbReference>
<reference evidence="3 4" key="1">
    <citation type="submission" date="2019-11" db="EMBL/GenBank/DDBJ databases">
        <title>Pseudomonas karstica sp. nov. and Pseudomonas spelaei sp. nov. from karst caves.</title>
        <authorList>
            <person name="Zeman M."/>
        </authorList>
    </citation>
    <scope>NUCLEOTIDE SEQUENCE [LARGE SCALE GENOMIC DNA]</scope>
    <source>
        <strain evidence="3 4">CCM 7893</strain>
    </source>
</reference>
<accession>A0A6I3WM10</accession>
<dbReference type="Pfam" id="PF00092">
    <property type="entry name" value="VWA"/>
    <property type="match status" value="1"/>
</dbReference>
<sequence length="335" mass="37144">MWQLDYPWLLLLLPLPWLAYRYLPEYREARSAVRVPFFAAMSQAVGQVPATRGTRTNHLQLLLNLLVWALLMLAIARPVWVEKPIERQQPVRDLMLAIDISQSMETQDFTDANGQKIDRLAAVKQVVHGFIQRRKDDRLGLILFGSGAYPQAPLTLDHASLSLLLDDSGIGMAGPNTAIGDAIGLSLKLLDQAHEQEKVLILLTDGNDTSSAITPDHAASMAAAKGVVIHTIGIGDPTAEGEARVNLGALRQIAEATGGRYLRAENRDTLDQVYATLDRITPHQVKTLSHQPKRDLFWLPLSAAIGLLALYHVVAALWPHLRLRQREVRDDVQPQ</sequence>
<dbReference type="AlphaFoldDB" id="A0A6I3WM10"/>
<keyword evidence="1" id="KW-0812">Transmembrane</keyword>
<feature type="domain" description="VWFA" evidence="2">
    <location>
        <begin position="93"/>
        <end position="280"/>
    </location>
</feature>
<dbReference type="RefSeq" id="WP_155586491.1">
    <property type="nucleotide sequence ID" value="NZ_JBHSTH010000002.1"/>
</dbReference>
<name>A0A6I3WM10_9PSED</name>
<feature type="transmembrane region" description="Helical" evidence="1">
    <location>
        <begin position="61"/>
        <end position="80"/>
    </location>
</feature>
<feature type="transmembrane region" description="Helical" evidence="1">
    <location>
        <begin position="296"/>
        <end position="318"/>
    </location>
</feature>
<dbReference type="InterPro" id="IPR050768">
    <property type="entry name" value="UPF0353/GerABKA_families"/>
</dbReference>
<dbReference type="SUPFAM" id="SSF53300">
    <property type="entry name" value="vWA-like"/>
    <property type="match status" value="1"/>
</dbReference>
<dbReference type="InterPro" id="IPR033881">
    <property type="entry name" value="vWA_BatA_type"/>
</dbReference>